<organism evidence="2 3">
    <name type="scientific">Hymenobacter gummosus</name>
    <dbReference type="NCBI Taxonomy" id="1776032"/>
    <lineage>
        <taxon>Bacteria</taxon>
        <taxon>Pseudomonadati</taxon>
        <taxon>Bacteroidota</taxon>
        <taxon>Cytophagia</taxon>
        <taxon>Cytophagales</taxon>
        <taxon>Hymenobacteraceae</taxon>
        <taxon>Hymenobacter</taxon>
    </lineage>
</organism>
<feature type="chain" id="PRO_5018540642" description="Phosphopeptide-binding protein" evidence="1">
    <location>
        <begin position="26"/>
        <end position="276"/>
    </location>
</feature>
<keyword evidence="1" id="KW-0732">Signal</keyword>
<comment type="caution">
    <text evidence="2">The sequence shown here is derived from an EMBL/GenBank/DDBJ whole genome shotgun (WGS) entry which is preliminary data.</text>
</comment>
<sequence length="276" mass="29888">MHKSLCLLGLAALSLAACDTSKQQADTSAATAETVTTTASNTAATQEKNGIRLTPFTDSPKFASAALRLNTPAAGATVPSGAVSFDYDLTNFQLTKMTGGLHAEHMANSAQGQHIHNIVDNQPYTAHYTTEFTKNIPDGQHVVLSFLSRSYHESLKHRTAYDLRVVTVGKPAAQPLNVDLKAPHMFYSRPKDVYSGNDTKSVMLDFYLVNTTLSPDGNKVRATINGTEFLLDQWAPYMMEGLPAGENNIKLELIDGDGKPVPGPFNTVTRTFTLQP</sequence>
<dbReference type="PROSITE" id="PS51257">
    <property type="entry name" value="PROKAR_LIPOPROTEIN"/>
    <property type="match status" value="1"/>
</dbReference>
<evidence type="ECO:0000313" key="2">
    <source>
        <dbReference type="EMBL" id="RTQ47572.1"/>
    </source>
</evidence>
<name>A0A3S0QG92_9BACT</name>
<evidence type="ECO:0000313" key="3">
    <source>
        <dbReference type="Proteomes" id="UP000282184"/>
    </source>
</evidence>
<evidence type="ECO:0008006" key="4">
    <source>
        <dbReference type="Google" id="ProtNLM"/>
    </source>
</evidence>
<dbReference type="AlphaFoldDB" id="A0A3S0QG92"/>
<protein>
    <recommendedName>
        <fullName evidence="4">Phosphopeptide-binding protein</fullName>
    </recommendedName>
</protein>
<proteinExistence type="predicted"/>
<dbReference type="OrthoDB" id="647046at2"/>
<dbReference type="Proteomes" id="UP000282184">
    <property type="component" value="Unassembled WGS sequence"/>
</dbReference>
<dbReference type="EMBL" id="RXOF01000012">
    <property type="protein sequence ID" value="RTQ47572.1"/>
    <property type="molecule type" value="Genomic_DNA"/>
</dbReference>
<dbReference type="RefSeq" id="WP_126694823.1">
    <property type="nucleotide sequence ID" value="NZ_RXOF01000012.1"/>
</dbReference>
<feature type="signal peptide" evidence="1">
    <location>
        <begin position="1"/>
        <end position="25"/>
    </location>
</feature>
<evidence type="ECO:0000256" key="1">
    <source>
        <dbReference type="SAM" id="SignalP"/>
    </source>
</evidence>
<reference evidence="2 3" key="1">
    <citation type="submission" date="2018-12" db="EMBL/GenBank/DDBJ databases">
        <title>Hymenobacter gummosus sp. nov., isolated from a spring.</title>
        <authorList>
            <person name="Nie L."/>
        </authorList>
    </citation>
    <scope>NUCLEOTIDE SEQUENCE [LARGE SCALE GENOMIC DNA]</scope>
    <source>
        <strain evidence="2 3">KCTC 52166</strain>
    </source>
</reference>
<accession>A0A3S0QG92</accession>
<gene>
    <name evidence="2" type="ORF">EJV47_19345</name>
</gene>
<keyword evidence="3" id="KW-1185">Reference proteome</keyword>